<dbReference type="OrthoDB" id="10320313at2759"/>
<feature type="domain" description="SCP" evidence="2">
    <location>
        <begin position="44"/>
        <end position="125"/>
    </location>
</feature>
<organism evidence="3 4">
    <name type="scientific">Ancylostoma caninum</name>
    <name type="common">Dog hookworm</name>
    <dbReference type="NCBI Taxonomy" id="29170"/>
    <lineage>
        <taxon>Eukaryota</taxon>
        <taxon>Metazoa</taxon>
        <taxon>Ecdysozoa</taxon>
        <taxon>Nematoda</taxon>
        <taxon>Chromadorea</taxon>
        <taxon>Rhabditida</taxon>
        <taxon>Rhabditina</taxon>
        <taxon>Rhabditomorpha</taxon>
        <taxon>Strongyloidea</taxon>
        <taxon>Ancylostomatidae</taxon>
        <taxon>Ancylostomatinae</taxon>
        <taxon>Ancylostoma</taxon>
    </lineage>
</organism>
<dbReference type="AlphaFoldDB" id="A0A368GZL1"/>
<dbReference type="Proteomes" id="UP000252519">
    <property type="component" value="Unassembled WGS sequence"/>
</dbReference>
<dbReference type="InterPro" id="IPR035940">
    <property type="entry name" value="CAP_sf"/>
</dbReference>
<evidence type="ECO:0000259" key="2">
    <source>
        <dbReference type="Pfam" id="PF00188"/>
    </source>
</evidence>
<protein>
    <submittedName>
        <fullName evidence="3">SCP-like protein</fullName>
    </submittedName>
</protein>
<dbReference type="Gene3D" id="3.40.33.10">
    <property type="entry name" value="CAP"/>
    <property type="match status" value="1"/>
</dbReference>
<dbReference type="Pfam" id="PF00188">
    <property type="entry name" value="CAP"/>
    <property type="match status" value="1"/>
</dbReference>
<dbReference type="EMBL" id="JOJR01000046">
    <property type="protein sequence ID" value="RCN48447.1"/>
    <property type="molecule type" value="Genomic_DNA"/>
</dbReference>
<evidence type="ECO:0000256" key="1">
    <source>
        <dbReference type="SAM" id="SignalP"/>
    </source>
</evidence>
<feature type="signal peptide" evidence="1">
    <location>
        <begin position="1"/>
        <end position="19"/>
    </location>
</feature>
<keyword evidence="1" id="KW-0732">Signal</keyword>
<reference evidence="3 4" key="1">
    <citation type="submission" date="2014-10" db="EMBL/GenBank/DDBJ databases">
        <title>Draft genome of the hookworm Ancylostoma caninum.</title>
        <authorList>
            <person name="Mitreva M."/>
        </authorList>
    </citation>
    <scope>NUCLEOTIDE SEQUENCE [LARGE SCALE GENOMIC DNA]</scope>
    <source>
        <strain evidence="3 4">Baltimore</strain>
    </source>
</reference>
<name>A0A368GZL1_ANCCA</name>
<dbReference type="SUPFAM" id="SSF55797">
    <property type="entry name" value="PR-1-like"/>
    <property type="match status" value="1"/>
</dbReference>
<gene>
    <name evidence="3" type="ORF">ANCCAN_05442</name>
</gene>
<evidence type="ECO:0000313" key="3">
    <source>
        <dbReference type="EMBL" id="RCN48447.1"/>
    </source>
</evidence>
<comment type="caution">
    <text evidence="3">The sequence shown here is derived from an EMBL/GenBank/DDBJ whole genome shotgun (WGS) entry which is preliminary data.</text>
</comment>
<keyword evidence="4" id="KW-1185">Reference proteome</keyword>
<evidence type="ECO:0000313" key="4">
    <source>
        <dbReference type="Proteomes" id="UP000252519"/>
    </source>
</evidence>
<feature type="chain" id="PRO_5016917350" evidence="1">
    <location>
        <begin position="20"/>
        <end position="149"/>
    </location>
</feature>
<dbReference type="InterPro" id="IPR014044">
    <property type="entry name" value="CAP_dom"/>
</dbReference>
<proteinExistence type="predicted"/>
<accession>A0A368GZL1</accession>
<sequence length="149" mass="17089">MKVALALLVTLVSVNVMEAAEDVIENPEKCFVDRHFRNLFDRGHNKLRLSKGLPEVVYDCEFEEHAREEEENNGYLDGKGYGKLVFERTYDRSVLRAVERAFNELKSDPNAVALIANPKATRFGCWGRLFRVKSTGEKKTRVTCAYDKK</sequence>